<gene>
    <name evidence="1" type="ORF">G6F64_015154</name>
</gene>
<evidence type="ECO:0000313" key="2">
    <source>
        <dbReference type="Proteomes" id="UP000716291"/>
    </source>
</evidence>
<protein>
    <submittedName>
        <fullName evidence="1">Uncharacterized protein</fullName>
    </submittedName>
</protein>
<proteinExistence type="predicted"/>
<dbReference type="AlphaFoldDB" id="A0A9P7BHV3"/>
<organism evidence="1 2">
    <name type="scientific">Rhizopus oryzae</name>
    <name type="common">Mucormycosis agent</name>
    <name type="synonym">Rhizopus arrhizus var. delemar</name>
    <dbReference type="NCBI Taxonomy" id="64495"/>
    <lineage>
        <taxon>Eukaryota</taxon>
        <taxon>Fungi</taxon>
        <taxon>Fungi incertae sedis</taxon>
        <taxon>Mucoromycota</taxon>
        <taxon>Mucoromycotina</taxon>
        <taxon>Mucoromycetes</taxon>
        <taxon>Mucorales</taxon>
        <taxon>Mucorineae</taxon>
        <taxon>Rhizopodaceae</taxon>
        <taxon>Rhizopus</taxon>
    </lineage>
</organism>
<comment type="caution">
    <text evidence="1">The sequence shown here is derived from an EMBL/GenBank/DDBJ whole genome shotgun (WGS) entry which is preliminary data.</text>
</comment>
<accession>A0A9P7BHV3</accession>
<evidence type="ECO:0000313" key="1">
    <source>
        <dbReference type="EMBL" id="KAG1274334.1"/>
    </source>
</evidence>
<dbReference type="EMBL" id="JAANQT010011456">
    <property type="protein sequence ID" value="KAG1274334.1"/>
    <property type="molecule type" value="Genomic_DNA"/>
</dbReference>
<name>A0A9P7BHV3_RHIOR</name>
<sequence>MAALMVSGHHLVALAAAGKPFADQRFGFAALVARDPARIDVGGVDEIQARVDQGVQQRVRAGFVDGPAEDVAAEGEWGDLQAGTA</sequence>
<keyword evidence="2" id="KW-1185">Reference proteome</keyword>
<dbReference type="Proteomes" id="UP000716291">
    <property type="component" value="Unassembled WGS sequence"/>
</dbReference>
<reference evidence="1" key="1">
    <citation type="journal article" date="2020" name="Microb. Genom.">
        <title>Genetic diversity of clinical and environmental Mucorales isolates obtained from an investigation of mucormycosis cases among solid organ transplant recipients.</title>
        <authorList>
            <person name="Nguyen M.H."/>
            <person name="Kaul D."/>
            <person name="Muto C."/>
            <person name="Cheng S.J."/>
            <person name="Richter R.A."/>
            <person name="Bruno V.M."/>
            <person name="Liu G."/>
            <person name="Beyhan S."/>
            <person name="Sundermann A.J."/>
            <person name="Mounaud S."/>
            <person name="Pasculle A.W."/>
            <person name="Nierman W.C."/>
            <person name="Driscoll E."/>
            <person name="Cumbie R."/>
            <person name="Clancy C.J."/>
            <person name="Dupont C.L."/>
        </authorList>
    </citation>
    <scope>NUCLEOTIDE SEQUENCE</scope>
    <source>
        <strain evidence="1">GL11</strain>
    </source>
</reference>